<feature type="domain" description="Acyl-CoA dehydrogenase/oxidase C-terminal" evidence="6">
    <location>
        <begin position="228"/>
        <end position="378"/>
    </location>
</feature>
<dbReference type="Gene3D" id="1.10.540.10">
    <property type="entry name" value="Acyl-CoA dehydrogenase/oxidase, N-terminal domain"/>
    <property type="match status" value="1"/>
</dbReference>
<name>A0ABN7YCD5_9BURK</name>
<evidence type="ECO:0000256" key="2">
    <source>
        <dbReference type="ARBA" id="ARBA00009347"/>
    </source>
</evidence>
<gene>
    <name evidence="9" type="primary">acdA_2</name>
    <name evidence="9" type="ORF">LMG21510_01551</name>
</gene>
<dbReference type="InterPro" id="IPR036250">
    <property type="entry name" value="AcylCo_DH-like_C"/>
</dbReference>
<sequence>MPIVLNETQDMLRDSALSFLRESAPIAALRKLRDTHDETGFSRALWREFAALGFAGVLVPEQYGGSGLGAVEAGVIMEAIGRTLAPSPFLSSAVLGATLVARNGSEAQRQALLPALAAGEHLLALAVDEVAKHRPQRQTLRAEPQGDGFRLDGAKVFVVDGHVADTLIVAARTGGGPDDRDGVTLLLVPRDSAGIRIERTVLADASNAARIAFDGVHAPANAVLGAPGDGAAMLERALDIGRAALSSELLGIADEAFARTLAYLKERRQFGRIIGEYQALQHRAAHLFTEIEITRAAVLLCQQRLDQPLADAPADAKADAERAGLVSVAKARAGTTATLAVQEGVQMHGGIGMTDEYEIGFFMKRARTAQELLGDANAHAHRWATLGGY</sequence>
<evidence type="ECO:0000256" key="4">
    <source>
        <dbReference type="ARBA" id="ARBA00022827"/>
    </source>
</evidence>
<reference evidence="9 10" key="1">
    <citation type="submission" date="2021-08" db="EMBL/GenBank/DDBJ databases">
        <authorList>
            <person name="Peeters C."/>
        </authorList>
    </citation>
    <scope>NUCLEOTIDE SEQUENCE [LARGE SCALE GENOMIC DNA]</scope>
    <source>
        <strain evidence="9 10">LMG 21510</strain>
    </source>
</reference>
<evidence type="ECO:0000256" key="3">
    <source>
        <dbReference type="ARBA" id="ARBA00022630"/>
    </source>
</evidence>
<dbReference type="Gene3D" id="2.40.110.10">
    <property type="entry name" value="Butyryl-CoA Dehydrogenase, subunit A, domain 2"/>
    <property type="match status" value="1"/>
</dbReference>
<comment type="similarity">
    <text evidence="2">Belongs to the acyl-CoA dehydrogenase family.</text>
</comment>
<dbReference type="RefSeq" id="WP_224040902.1">
    <property type="nucleotide sequence ID" value="NZ_CAJZAH010000002.1"/>
</dbReference>
<keyword evidence="10" id="KW-1185">Reference proteome</keyword>
<dbReference type="EC" id="1.3.99.-" evidence="9"/>
<evidence type="ECO:0000256" key="5">
    <source>
        <dbReference type="ARBA" id="ARBA00023002"/>
    </source>
</evidence>
<dbReference type="InterPro" id="IPR009100">
    <property type="entry name" value="AcylCoA_DH/oxidase_NM_dom_sf"/>
</dbReference>
<dbReference type="InterPro" id="IPR006091">
    <property type="entry name" value="Acyl-CoA_Oxase/DH_mid-dom"/>
</dbReference>
<evidence type="ECO:0000313" key="9">
    <source>
        <dbReference type="EMBL" id="CAG9171103.1"/>
    </source>
</evidence>
<dbReference type="SUPFAM" id="SSF56645">
    <property type="entry name" value="Acyl-CoA dehydrogenase NM domain-like"/>
    <property type="match status" value="1"/>
</dbReference>
<organism evidence="9 10">
    <name type="scientific">Cupriavidus respiraculi</name>
    <dbReference type="NCBI Taxonomy" id="195930"/>
    <lineage>
        <taxon>Bacteria</taxon>
        <taxon>Pseudomonadati</taxon>
        <taxon>Pseudomonadota</taxon>
        <taxon>Betaproteobacteria</taxon>
        <taxon>Burkholderiales</taxon>
        <taxon>Burkholderiaceae</taxon>
        <taxon>Cupriavidus</taxon>
    </lineage>
</organism>
<evidence type="ECO:0000313" key="10">
    <source>
        <dbReference type="Proteomes" id="UP000721236"/>
    </source>
</evidence>
<dbReference type="CDD" id="cd00567">
    <property type="entry name" value="ACAD"/>
    <property type="match status" value="1"/>
</dbReference>
<dbReference type="Pfam" id="PF00441">
    <property type="entry name" value="Acyl-CoA_dh_1"/>
    <property type="match status" value="1"/>
</dbReference>
<evidence type="ECO:0000256" key="1">
    <source>
        <dbReference type="ARBA" id="ARBA00001974"/>
    </source>
</evidence>
<dbReference type="GO" id="GO:0016491">
    <property type="term" value="F:oxidoreductase activity"/>
    <property type="evidence" value="ECO:0007669"/>
    <property type="project" value="UniProtKB-KW"/>
</dbReference>
<keyword evidence="3" id="KW-0285">Flavoprotein</keyword>
<dbReference type="InterPro" id="IPR037069">
    <property type="entry name" value="AcylCoA_DH/ox_N_sf"/>
</dbReference>
<dbReference type="Gene3D" id="1.20.140.10">
    <property type="entry name" value="Butyryl-CoA Dehydrogenase, subunit A, domain 3"/>
    <property type="match status" value="1"/>
</dbReference>
<dbReference type="InterPro" id="IPR046373">
    <property type="entry name" value="Acyl-CoA_Oxase/DH_mid-dom_sf"/>
</dbReference>
<dbReference type="InterPro" id="IPR009075">
    <property type="entry name" value="AcylCo_DH/oxidase_C"/>
</dbReference>
<keyword evidence="4" id="KW-0274">FAD</keyword>
<dbReference type="EMBL" id="CAJZAH010000002">
    <property type="protein sequence ID" value="CAG9171103.1"/>
    <property type="molecule type" value="Genomic_DNA"/>
</dbReference>
<dbReference type="PANTHER" id="PTHR43884:SF20">
    <property type="entry name" value="ACYL-COA DEHYDROGENASE FADE28"/>
    <property type="match status" value="1"/>
</dbReference>
<accession>A0ABN7YCD5</accession>
<dbReference type="InterPro" id="IPR013786">
    <property type="entry name" value="AcylCoA_DH/ox_N"/>
</dbReference>
<feature type="domain" description="Acyl-CoA oxidase/dehydrogenase middle" evidence="7">
    <location>
        <begin position="139"/>
        <end position="201"/>
    </location>
</feature>
<keyword evidence="5 9" id="KW-0560">Oxidoreductase</keyword>
<comment type="cofactor">
    <cofactor evidence="1">
        <name>FAD</name>
        <dbReference type="ChEBI" id="CHEBI:57692"/>
    </cofactor>
</comment>
<evidence type="ECO:0000259" key="6">
    <source>
        <dbReference type="Pfam" id="PF00441"/>
    </source>
</evidence>
<evidence type="ECO:0000259" key="8">
    <source>
        <dbReference type="Pfam" id="PF02771"/>
    </source>
</evidence>
<dbReference type="Proteomes" id="UP000721236">
    <property type="component" value="Unassembled WGS sequence"/>
</dbReference>
<evidence type="ECO:0000259" key="7">
    <source>
        <dbReference type="Pfam" id="PF02770"/>
    </source>
</evidence>
<dbReference type="PANTHER" id="PTHR43884">
    <property type="entry name" value="ACYL-COA DEHYDROGENASE"/>
    <property type="match status" value="1"/>
</dbReference>
<dbReference type="SUPFAM" id="SSF47203">
    <property type="entry name" value="Acyl-CoA dehydrogenase C-terminal domain-like"/>
    <property type="match status" value="1"/>
</dbReference>
<comment type="caution">
    <text evidence="9">The sequence shown here is derived from an EMBL/GenBank/DDBJ whole genome shotgun (WGS) entry which is preliminary data.</text>
</comment>
<feature type="domain" description="Acyl-CoA dehydrogenase/oxidase N-terminal" evidence="8">
    <location>
        <begin position="6"/>
        <end position="120"/>
    </location>
</feature>
<protein>
    <submittedName>
        <fullName evidence="9">Acyl-CoA dehydrogenase</fullName>
        <ecNumber evidence="9">1.3.99.-</ecNumber>
    </submittedName>
</protein>
<dbReference type="Pfam" id="PF02771">
    <property type="entry name" value="Acyl-CoA_dh_N"/>
    <property type="match status" value="1"/>
</dbReference>
<proteinExistence type="inferred from homology"/>
<dbReference type="Pfam" id="PF02770">
    <property type="entry name" value="Acyl-CoA_dh_M"/>
    <property type="match status" value="1"/>
</dbReference>